<dbReference type="GeneID" id="18908211"/>
<evidence type="ECO:0000256" key="3">
    <source>
        <dbReference type="ARBA" id="ARBA00022630"/>
    </source>
</evidence>
<dbReference type="KEGG" id="pco:PHACADRAFT_132105"/>
<feature type="domain" description="Glucose-methanol-choline oxidoreductase N-terminal" evidence="10">
    <location>
        <begin position="101"/>
        <end position="124"/>
    </location>
</feature>
<dbReference type="Pfam" id="PF00732">
    <property type="entry name" value="GMC_oxred_N"/>
    <property type="match status" value="1"/>
</dbReference>
<dbReference type="PROSITE" id="PS00624">
    <property type="entry name" value="GMC_OXRED_2"/>
    <property type="match status" value="1"/>
</dbReference>
<protein>
    <recommendedName>
        <fullName evidence="10 11">Glucose-methanol-choline oxidoreductase N-terminal domain-containing protein</fullName>
    </recommendedName>
</protein>
<evidence type="ECO:0000256" key="1">
    <source>
        <dbReference type="ARBA" id="ARBA00001974"/>
    </source>
</evidence>
<evidence type="ECO:0000256" key="9">
    <source>
        <dbReference type="RuleBase" id="RU003968"/>
    </source>
</evidence>
<dbReference type="PANTHER" id="PTHR11552:SF201">
    <property type="entry name" value="GLUCOSE-METHANOL-CHOLINE OXIDOREDUCTASE N-TERMINAL DOMAIN-CONTAINING PROTEIN"/>
    <property type="match status" value="1"/>
</dbReference>
<evidence type="ECO:0000256" key="5">
    <source>
        <dbReference type="ARBA" id="ARBA00022827"/>
    </source>
</evidence>
<dbReference type="InterPro" id="IPR012132">
    <property type="entry name" value="GMC_OxRdtase"/>
</dbReference>
<evidence type="ECO:0000256" key="7">
    <source>
        <dbReference type="PIRSR" id="PIRSR000137-1"/>
    </source>
</evidence>
<feature type="active site" description="Proton donor" evidence="7">
    <location>
        <position position="559"/>
    </location>
</feature>
<evidence type="ECO:0000256" key="8">
    <source>
        <dbReference type="PIRSR" id="PIRSR000137-2"/>
    </source>
</evidence>
<keyword evidence="13" id="KW-1185">Reference proteome</keyword>
<feature type="binding site" evidence="8">
    <location>
        <position position="252"/>
    </location>
    <ligand>
        <name>FAD</name>
        <dbReference type="ChEBI" id="CHEBI:57692"/>
    </ligand>
</feature>
<evidence type="ECO:0000256" key="6">
    <source>
        <dbReference type="ARBA" id="ARBA00023002"/>
    </source>
</evidence>
<dbReference type="Gene3D" id="3.30.560.10">
    <property type="entry name" value="Glucose Oxidase, domain 3"/>
    <property type="match status" value="1"/>
</dbReference>
<evidence type="ECO:0000259" key="11">
    <source>
        <dbReference type="PROSITE" id="PS00624"/>
    </source>
</evidence>
<feature type="binding site" evidence="8">
    <location>
        <position position="107"/>
    </location>
    <ligand>
        <name>FAD</name>
        <dbReference type="ChEBI" id="CHEBI:57692"/>
    </ligand>
</feature>
<dbReference type="PROSITE" id="PS51257">
    <property type="entry name" value="PROKAR_LIPOPROTEIN"/>
    <property type="match status" value="1"/>
</dbReference>
<feature type="active site" description="Proton acceptor" evidence="7">
    <location>
        <position position="602"/>
    </location>
</feature>
<dbReference type="PANTHER" id="PTHR11552">
    <property type="entry name" value="GLUCOSE-METHANOL-CHOLINE GMC OXIDOREDUCTASE"/>
    <property type="match status" value="1"/>
</dbReference>
<dbReference type="SUPFAM" id="SSF54373">
    <property type="entry name" value="FAD-linked reductases, C-terminal domain"/>
    <property type="match status" value="1"/>
</dbReference>
<evidence type="ECO:0000256" key="4">
    <source>
        <dbReference type="ARBA" id="ARBA00022729"/>
    </source>
</evidence>
<dbReference type="EMBL" id="JH930647">
    <property type="protein sequence ID" value="EKM48910.1"/>
    <property type="molecule type" value="Genomic_DNA"/>
</dbReference>
<organism evidence="12 13">
    <name type="scientific">Phanerochaete carnosa (strain HHB-10118-sp)</name>
    <name type="common">White-rot fungus</name>
    <name type="synonym">Peniophora carnosa</name>
    <dbReference type="NCBI Taxonomy" id="650164"/>
    <lineage>
        <taxon>Eukaryota</taxon>
        <taxon>Fungi</taxon>
        <taxon>Dikarya</taxon>
        <taxon>Basidiomycota</taxon>
        <taxon>Agaricomycotina</taxon>
        <taxon>Agaricomycetes</taxon>
        <taxon>Polyporales</taxon>
        <taxon>Phanerochaetaceae</taxon>
        <taxon>Phanerochaete</taxon>
    </lineage>
</organism>
<dbReference type="OrthoDB" id="269227at2759"/>
<comment type="similarity">
    <text evidence="2 9">Belongs to the GMC oxidoreductase family.</text>
</comment>
<keyword evidence="4" id="KW-0732">Signal</keyword>
<dbReference type="Gene3D" id="3.50.50.60">
    <property type="entry name" value="FAD/NAD(P)-binding domain"/>
    <property type="match status" value="1"/>
</dbReference>
<keyword evidence="3 9" id="KW-0285">Flavoprotein</keyword>
<dbReference type="InterPro" id="IPR000172">
    <property type="entry name" value="GMC_OxRdtase_N"/>
</dbReference>
<proteinExistence type="inferred from homology"/>
<dbReference type="HOGENOM" id="CLU_002865_6_0_1"/>
<evidence type="ECO:0000313" key="13">
    <source>
        <dbReference type="Proteomes" id="UP000008370"/>
    </source>
</evidence>
<reference evidence="12 13" key="1">
    <citation type="journal article" date="2012" name="BMC Genomics">
        <title>Comparative genomics of the white-rot fungi, Phanerochaete carnosa and P. chrysosporium, to elucidate the genetic basis of the distinct wood types they colonize.</title>
        <authorList>
            <person name="Suzuki H."/>
            <person name="MacDonald J."/>
            <person name="Syed K."/>
            <person name="Salamov A."/>
            <person name="Hori C."/>
            <person name="Aerts A."/>
            <person name="Henrissat B."/>
            <person name="Wiebenga A."/>
            <person name="vanKuyk P.A."/>
            <person name="Barry K."/>
            <person name="Lindquist E."/>
            <person name="LaButti K."/>
            <person name="Lapidus A."/>
            <person name="Lucas S."/>
            <person name="Coutinho P."/>
            <person name="Gong Y."/>
            <person name="Samejima M."/>
            <person name="Mahadevan R."/>
            <person name="Abou-Zaid M."/>
            <person name="de Vries R.P."/>
            <person name="Igarashi K."/>
            <person name="Yadav J.S."/>
            <person name="Grigoriev I.V."/>
            <person name="Master E.R."/>
        </authorList>
    </citation>
    <scope>NUCLEOTIDE SEQUENCE [LARGE SCALE GENOMIC DNA]</scope>
    <source>
        <strain evidence="12 13">HHB-10118-sp</strain>
    </source>
</reference>
<keyword evidence="5 8" id="KW-0274">FAD</keyword>
<comment type="cofactor">
    <cofactor evidence="1 8">
        <name>FAD</name>
        <dbReference type="ChEBI" id="CHEBI:57692"/>
    </cofactor>
</comment>
<dbReference type="RefSeq" id="XP_007402536.1">
    <property type="nucleotide sequence ID" value="XM_007402474.1"/>
</dbReference>
<dbReference type="GO" id="GO:0016614">
    <property type="term" value="F:oxidoreductase activity, acting on CH-OH group of donors"/>
    <property type="evidence" value="ECO:0007669"/>
    <property type="project" value="InterPro"/>
</dbReference>
<dbReference type="InParanoid" id="K5VQA9"/>
<dbReference type="Proteomes" id="UP000008370">
    <property type="component" value="Unassembled WGS sequence"/>
</dbReference>
<name>K5VQA9_PHACS</name>
<feature type="domain" description="Glucose-methanol-choline oxidoreductase N-terminal" evidence="11">
    <location>
        <begin position="291"/>
        <end position="305"/>
    </location>
</feature>
<evidence type="ECO:0000313" key="12">
    <source>
        <dbReference type="EMBL" id="EKM48910.1"/>
    </source>
</evidence>
<dbReference type="InterPro" id="IPR036188">
    <property type="entry name" value="FAD/NAD-bd_sf"/>
</dbReference>
<feature type="binding site" evidence="8">
    <location>
        <begin position="603"/>
        <end position="604"/>
    </location>
    <ligand>
        <name>FAD</name>
        <dbReference type="ChEBI" id="CHEBI:57692"/>
    </ligand>
</feature>
<dbReference type="AlphaFoldDB" id="K5VQA9"/>
<gene>
    <name evidence="12" type="ORF">PHACADRAFT_132105</name>
</gene>
<sequence>MEQKLARIADVSEKEFDFIVIGALHITAGCVVAARLSENPNMSVALLEAGPAHLDDPMISDPTQWPKTLIDPEYNWGYLTTPQPGLHGEPTMFPRHVISSGRGLGGTSQINGLAWNLPQREEIDAVCELGNEGWNWESFHKYAKKAQRFCPPDPNERSEFKNLYKSDAVGHDGPIPLSFGRDSCGADAAWQRSLAENGVDTISTALDGNVTGTWKSVSSVDPESLERVYAVNGYLYPVLDRPNLKVLPDAYVYKIITSKHGDEVVATAVEFEHGEQVHKVYARKEVIVSAGAVKSPQVLELSGIGDRNILEPLGIPVQLDLPSVGTNVQEHITMANSLISQLFTLCPFDAMLMFFAEMVEDRGLVTSDMLNNEEFAEKLRVEFGLKDPFRLILDGLSYVPIQIASERAEQLAQKQRAKIANGNYPPGLKASYEKQLELLANPKVPDFEIMFLPYSILGPAPESDKPYLTLFLIVGRPFTRGTIHVQSADPKAWPAIDPRYYEEDIDLDVMVDATRFARKVAQTEPFKSLVFEEQAPGPGVSTDEEMYAFVRKNTYSGFHTAGSMSMLPRDKGGVVDARLKVYGTKNIRVVDLSILPIETVVHPQGTVYAIAEMACDIIKRDYQ</sequence>
<dbReference type="PIRSF" id="PIRSF000137">
    <property type="entry name" value="Alcohol_oxidase"/>
    <property type="match status" value="1"/>
</dbReference>
<accession>K5VQA9</accession>
<dbReference type="Pfam" id="PF05199">
    <property type="entry name" value="GMC_oxred_C"/>
    <property type="match status" value="1"/>
</dbReference>
<keyword evidence="6" id="KW-0560">Oxidoreductase</keyword>
<evidence type="ECO:0000256" key="2">
    <source>
        <dbReference type="ARBA" id="ARBA00010790"/>
    </source>
</evidence>
<dbReference type="SUPFAM" id="SSF51905">
    <property type="entry name" value="FAD/NAD(P)-binding domain"/>
    <property type="match status" value="1"/>
</dbReference>
<dbReference type="GO" id="GO:0050660">
    <property type="term" value="F:flavin adenine dinucleotide binding"/>
    <property type="evidence" value="ECO:0007669"/>
    <property type="project" value="InterPro"/>
</dbReference>
<dbReference type="InterPro" id="IPR007867">
    <property type="entry name" value="GMC_OxRtase_C"/>
</dbReference>
<evidence type="ECO:0000259" key="10">
    <source>
        <dbReference type="PROSITE" id="PS00623"/>
    </source>
</evidence>
<dbReference type="PROSITE" id="PS00623">
    <property type="entry name" value="GMC_OXRED_1"/>
    <property type="match status" value="1"/>
</dbReference>